<dbReference type="NCBIfam" id="NF046065">
    <property type="entry name" value="MtxRegRemB"/>
    <property type="match status" value="1"/>
</dbReference>
<keyword evidence="2" id="KW-1185">Reference proteome</keyword>
<gene>
    <name evidence="1" type="ORF">C4B60_20700</name>
</gene>
<comment type="caution">
    <text evidence="1">The sequence shown here is derived from an EMBL/GenBank/DDBJ whole genome shotgun (WGS) entry which is preliminary data.</text>
</comment>
<name>A0A2S5G670_9BACL</name>
<accession>A0A2S5G670</accession>
<dbReference type="Proteomes" id="UP000239047">
    <property type="component" value="Unassembled WGS sequence"/>
</dbReference>
<proteinExistence type="predicted"/>
<dbReference type="OrthoDB" id="9811390at2"/>
<dbReference type="AlphaFoldDB" id="A0A2S5G670"/>
<dbReference type="Pfam" id="PF04025">
    <property type="entry name" value="RemA-like"/>
    <property type="match status" value="1"/>
</dbReference>
<sequence>MYVHIGGESMVRMHDIVAIMDIQSANSSLIMEQFMKDNDNGIVDLCQSNCKSIVITDFKVYLSPLSSATLKKRSDKMTVPLLK</sequence>
<evidence type="ECO:0000313" key="1">
    <source>
        <dbReference type="EMBL" id="PPA68465.1"/>
    </source>
</evidence>
<dbReference type="EMBL" id="PREZ01000012">
    <property type="protein sequence ID" value="PPA68465.1"/>
    <property type="molecule type" value="Genomic_DNA"/>
</dbReference>
<dbReference type="RefSeq" id="WP_104059867.1">
    <property type="nucleotide sequence ID" value="NZ_PREZ01000012.1"/>
</dbReference>
<reference evidence="1 2" key="1">
    <citation type="submission" date="2018-02" db="EMBL/GenBank/DDBJ databases">
        <title>Jeotgalibacillus proteolyticum sp. nov. a protease producing bacterium isolated from ocean sediments of Laizhou Bay.</title>
        <authorList>
            <person name="Li Y."/>
        </authorList>
    </citation>
    <scope>NUCLEOTIDE SEQUENCE [LARGE SCALE GENOMIC DNA]</scope>
    <source>
        <strain evidence="1 2">22-7</strain>
    </source>
</reference>
<protein>
    <submittedName>
        <fullName evidence="1">DUF370 domain-containing protein</fullName>
    </submittedName>
</protein>
<dbReference type="InterPro" id="IPR007169">
    <property type="entry name" value="RemA-like"/>
</dbReference>
<evidence type="ECO:0000313" key="2">
    <source>
        <dbReference type="Proteomes" id="UP000239047"/>
    </source>
</evidence>
<organism evidence="1 2">
    <name type="scientific">Jeotgalibacillus proteolyticus</name>
    <dbReference type="NCBI Taxonomy" id="2082395"/>
    <lineage>
        <taxon>Bacteria</taxon>
        <taxon>Bacillati</taxon>
        <taxon>Bacillota</taxon>
        <taxon>Bacilli</taxon>
        <taxon>Bacillales</taxon>
        <taxon>Caryophanaceae</taxon>
        <taxon>Jeotgalibacillus</taxon>
    </lineage>
</organism>